<gene>
    <name evidence="1" type="ORF">H7F21_00700</name>
</gene>
<comment type="caution">
    <text evidence="1">The sequence shown here is derived from an EMBL/GenBank/DDBJ whole genome shotgun (WGS) entry which is preliminary data.</text>
</comment>
<dbReference type="Proteomes" id="UP000533900">
    <property type="component" value="Unassembled WGS sequence"/>
</dbReference>
<sequence length="118" mass="13792">MALPTTFEDLIFEANQLQLYKKLVSQLNKDLVLANIDLEFDKDTLPTSLKLVLQDTVIHLIQNKFSDYLNLLYQVDVSELKIRSLDGEEMVQLSEAVTFLILQREWQKVWYKNNSNSI</sequence>
<keyword evidence="2" id="KW-1185">Reference proteome</keyword>
<dbReference type="EMBL" id="JACLCP010000001">
    <property type="protein sequence ID" value="MBC2843597.1"/>
    <property type="molecule type" value="Genomic_DNA"/>
</dbReference>
<accession>A0A842IQ19</accession>
<reference evidence="1" key="1">
    <citation type="submission" date="2020-08" db="EMBL/GenBank/DDBJ databases">
        <title>Winogradskyella ouciana sp. nov., isolated from the hadal seawater of the Mariana Trench.</title>
        <authorList>
            <person name="He X."/>
        </authorList>
    </citation>
    <scope>NUCLEOTIDE SEQUENCE [LARGE SCALE GENOMIC DNA]</scope>
    <source>
        <strain evidence="1">KCTC 52348</strain>
    </source>
</reference>
<name>A0A842IQ19_9FLAO</name>
<proteinExistence type="predicted"/>
<organism evidence="1 2">
    <name type="scientific">Winogradskyella flava</name>
    <dbReference type="NCBI Taxonomy" id="1884876"/>
    <lineage>
        <taxon>Bacteria</taxon>
        <taxon>Pseudomonadati</taxon>
        <taxon>Bacteroidota</taxon>
        <taxon>Flavobacteriia</taxon>
        <taxon>Flavobacteriales</taxon>
        <taxon>Flavobacteriaceae</taxon>
        <taxon>Winogradskyella</taxon>
    </lineage>
</organism>
<dbReference type="RefSeq" id="WP_185787321.1">
    <property type="nucleotide sequence ID" value="NZ_JACLCP010000001.1"/>
</dbReference>
<evidence type="ECO:0000313" key="1">
    <source>
        <dbReference type="EMBL" id="MBC2843597.1"/>
    </source>
</evidence>
<protein>
    <submittedName>
        <fullName evidence="1">Uncharacterized protein</fullName>
    </submittedName>
</protein>
<evidence type="ECO:0000313" key="2">
    <source>
        <dbReference type="Proteomes" id="UP000533900"/>
    </source>
</evidence>
<dbReference type="AlphaFoldDB" id="A0A842IQ19"/>